<evidence type="ECO:0000313" key="2">
    <source>
        <dbReference type="EMBL" id="ONM19294.1"/>
    </source>
</evidence>
<dbReference type="STRING" id="4577.A0A1D6EGK0"/>
<sequence>MATTATNRRVIHKEYVKGYPREEHMELLRGAEVPLRPTGAELAGSVLVRNLYLSYNPLHAAQDVALAAGYERPWCYDPYMRPLHHGLRAAAKGDEPRRRRCRRRPEQSRCRRRHRCARGTSSARG</sequence>
<feature type="region of interest" description="Disordered" evidence="1">
    <location>
        <begin position="88"/>
        <end position="125"/>
    </location>
</feature>
<dbReference type="InterPro" id="IPR011032">
    <property type="entry name" value="GroES-like_sf"/>
</dbReference>
<dbReference type="IntAct" id="A0A1D6EGK0">
    <property type="interactions" value="7"/>
</dbReference>
<gene>
    <name evidence="2" type="ORF">ZEAMMB73_Zm00001d004617</name>
</gene>
<dbReference type="AlphaFoldDB" id="A0A1D6EGK0"/>
<dbReference type="SUPFAM" id="SSF50129">
    <property type="entry name" value="GroES-like"/>
    <property type="match status" value="1"/>
</dbReference>
<proteinExistence type="predicted"/>
<evidence type="ECO:0000256" key="1">
    <source>
        <dbReference type="SAM" id="MobiDB-lite"/>
    </source>
</evidence>
<name>A0A1D6EGK0_MAIZE</name>
<protein>
    <submittedName>
        <fullName evidence="2">Uncharacterized protein</fullName>
    </submittedName>
</protein>
<accession>A0A1D6EGK0</accession>
<organism evidence="2">
    <name type="scientific">Zea mays</name>
    <name type="common">Maize</name>
    <dbReference type="NCBI Taxonomy" id="4577"/>
    <lineage>
        <taxon>Eukaryota</taxon>
        <taxon>Viridiplantae</taxon>
        <taxon>Streptophyta</taxon>
        <taxon>Embryophyta</taxon>
        <taxon>Tracheophyta</taxon>
        <taxon>Spermatophyta</taxon>
        <taxon>Magnoliopsida</taxon>
        <taxon>Liliopsida</taxon>
        <taxon>Poales</taxon>
        <taxon>Poaceae</taxon>
        <taxon>PACMAD clade</taxon>
        <taxon>Panicoideae</taxon>
        <taxon>Andropogonodae</taxon>
        <taxon>Andropogoneae</taxon>
        <taxon>Tripsacinae</taxon>
        <taxon>Zea</taxon>
    </lineage>
</organism>
<dbReference type="InParanoid" id="A0A1D6EGK0"/>
<dbReference type="EMBL" id="CM007648">
    <property type="protein sequence ID" value="ONM19294.1"/>
    <property type="molecule type" value="Genomic_DNA"/>
</dbReference>
<reference evidence="2" key="1">
    <citation type="submission" date="2015-12" db="EMBL/GenBank/DDBJ databases">
        <title>Update maize B73 reference genome by single molecule sequencing technologies.</title>
        <authorList>
            <consortium name="Maize Genome Sequencing Project"/>
            <person name="Ware D."/>
        </authorList>
    </citation>
    <scope>NUCLEOTIDE SEQUENCE [LARGE SCALE GENOMIC DNA]</scope>
    <source>
        <tissue evidence="2">Seedling</tissue>
    </source>
</reference>
<dbReference type="Gene3D" id="3.90.180.10">
    <property type="entry name" value="Medium-chain alcohol dehydrogenases, catalytic domain"/>
    <property type="match status" value="1"/>
</dbReference>
<dbReference type="ExpressionAtlas" id="A0A1D6EGK0">
    <property type="expression patterns" value="baseline and differential"/>
</dbReference>